<evidence type="ECO:0000256" key="1">
    <source>
        <dbReference type="ARBA" id="ARBA00022603"/>
    </source>
</evidence>
<feature type="domain" description="Histidine-specific methyltransferase SAM-dependent" evidence="3">
    <location>
        <begin position="21"/>
        <end position="332"/>
    </location>
</feature>
<evidence type="ECO:0000313" key="4">
    <source>
        <dbReference type="EMBL" id="OWF48186.1"/>
    </source>
</evidence>
<keyword evidence="1 4" id="KW-0489">Methyltransferase</keyword>
<dbReference type="InterPro" id="IPR029063">
    <property type="entry name" value="SAM-dependent_MTases_sf"/>
</dbReference>
<proteinExistence type="predicted"/>
<dbReference type="AlphaFoldDB" id="A0A210QHM4"/>
<reference evidence="4 5" key="1">
    <citation type="journal article" date="2017" name="Nat. Ecol. Evol.">
        <title>Scallop genome provides insights into evolution of bilaterian karyotype and development.</title>
        <authorList>
            <person name="Wang S."/>
            <person name="Zhang J."/>
            <person name="Jiao W."/>
            <person name="Li J."/>
            <person name="Xun X."/>
            <person name="Sun Y."/>
            <person name="Guo X."/>
            <person name="Huan P."/>
            <person name="Dong B."/>
            <person name="Zhang L."/>
            <person name="Hu X."/>
            <person name="Sun X."/>
            <person name="Wang J."/>
            <person name="Zhao C."/>
            <person name="Wang Y."/>
            <person name="Wang D."/>
            <person name="Huang X."/>
            <person name="Wang R."/>
            <person name="Lv J."/>
            <person name="Li Y."/>
            <person name="Zhang Z."/>
            <person name="Liu B."/>
            <person name="Lu W."/>
            <person name="Hui Y."/>
            <person name="Liang J."/>
            <person name="Zhou Z."/>
            <person name="Hou R."/>
            <person name="Li X."/>
            <person name="Liu Y."/>
            <person name="Li H."/>
            <person name="Ning X."/>
            <person name="Lin Y."/>
            <person name="Zhao L."/>
            <person name="Xing Q."/>
            <person name="Dou J."/>
            <person name="Li Y."/>
            <person name="Mao J."/>
            <person name="Guo H."/>
            <person name="Dou H."/>
            <person name="Li T."/>
            <person name="Mu C."/>
            <person name="Jiang W."/>
            <person name="Fu Q."/>
            <person name="Fu X."/>
            <person name="Miao Y."/>
            <person name="Liu J."/>
            <person name="Yu Q."/>
            <person name="Li R."/>
            <person name="Liao H."/>
            <person name="Li X."/>
            <person name="Kong Y."/>
            <person name="Jiang Z."/>
            <person name="Chourrout D."/>
            <person name="Li R."/>
            <person name="Bao Z."/>
        </authorList>
    </citation>
    <scope>NUCLEOTIDE SEQUENCE [LARGE SCALE GENOMIC DNA]</scope>
    <source>
        <strain evidence="4 5">PY_sf001</strain>
    </source>
</reference>
<protein>
    <submittedName>
        <fullName evidence="4">Histidine-specific methyltransferase EgtD</fullName>
    </submittedName>
</protein>
<comment type="caution">
    <text evidence="4">The sequence shown here is derived from an EMBL/GenBank/DDBJ whole genome shotgun (WGS) entry which is preliminary data.</text>
</comment>
<organism evidence="4 5">
    <name type="scientific">Mizuhopecten yessoensis</name>
    <name type="common">Japanese scallop</name>
    <name type="synonym">Patinopecten yessoensis</name>
    <dbReference type="NCBI Taxonomy" id="6573"/>
    <lineage>
        <taxon>Eukaryota</taxon>
        <taxon>Metazoa</taxon>
        <taxon>Spiralia</taxon>
        <taxon>Lophotrochozoa</taxon>
        <taxon>Mollusca</taxon>
        <taxon>Bivalvia</taxon>
        <taxon>Autobranchia</taxon>
        <taxon>Pteriomorphia</taxon>
        <taxon>Pectinida</taxon>
        <taxon>Pectinoidea</taxon>
        <taxon>Pectinidae</taxon>
        <taxon>Mizuhopecten</taxon>
    </lineage>
</organism>
<accession>A0A210QHM4</accession>
<dbReference type="InterPro" id="IPR017804">
    <property type="entry name" value="MeTrfase_EgtD-like"/>
</dbReference>
<name>A0A210QHM4_MIZYE</name>
<sequence length="336" mass="38529">MAWILFKDVTQKDKKMGDDLKRKLTTGLTSSPKFIPHLYVYDDAGSIIQYKFVTECPDYYLTRSERSILEHRIQEIIPCFPYDMALVDMGSGNCSKTRLVIDELLQRQNKLTFYPVDISEEFLMKAANALSEEYGDSLEVKPIAAEYGQGIEQLRRVKGAKIIMWLSSIINLPYDEQVNTLRRISTIMTDKCRLIFSADVTQDRSAIMKAYNDDAGMLQALNTNAIERLNKEEGSEIDIARFTYGVDFISDNNPQYMSYTRVFMKANESIQYPIPGLGIDLQMDKEERLYLHEGEGYSCKYTLEQLHNIVKKAGLRLVSTCMDENQHGVLYQCATV</sequence>
<dbReference type="GO" id="GO:0008168">
    <property type="term" value="F:methyltransferase activity"/>
    <property type="evidence" value="ECO:0007669"/>
    <property type="project" value="UniProtKB-KW"/>
</dbReference>
<dbReference type="STRING" id="6573.A0A210QHM4"/>
<dbReference type="Proteomes" id="UP000242188">
    <property type="component" value="Unassembled WGS sequence"/>
</dbReference>
<gene>
    <name evidence="4" type="ORF">KP79_PYT14469</name>
</gene>
<dbReference type="InterPro" id="IPR019257">
    <property type="entry name" value="MeTrfase_dom"/>
</dbReference>
<dbReference type="PANTHER" id="PTHR43397:SF1">
    <property type="entry name" value="ERGOTHIONEINE BIOSYNTHESIS PROTEIN 1"/>
    <property type="match status" value="1"/>
</dbReference>
<dbReference type="PANTHER" id="PTHR43397">
    <property type="entry name" value="ERGOTHIONEINE BIOSYNTHESIS PROTEIN 1"/>
    <property type="match status" value="1"/>
</dbReference>
<dbReference type="Gene3D" id="3.40.50.150">
    <property type="entry name" value="Vaccinia Virus protein VP39"/>
    <property type="match status" value="1"/>
</dbReference>
<dbReference type="GO" id="GO:0032259">
    <property type="term" value="P:methylation"/>
    <property type="evidence" value="ECO:0007669"/>
    <property type="project" value="UniProtKB-KW"/>
</dbReference>
<evidence type="ECO:0000259" key="3">
    <source>
        <dbReference type="Pfam" id="PF10017"/>
    </source>
</evidence>
<dbReference type="InterPro" id="IPR051128">
    <property type="entry name" value="EgtD_Methyltrsf_superfamily"/>
</dbReference>
<dbReference type="EMBL" id="NEDP02003643">
    <property type="protein sequence ID" value="OWF48186.1"/>
    <property type="molecule type" value="Genomic_DNA"/>
</dbReference>
<dbReference type="Pfam" id="PF10017">
    <property type="entry name" value="Methyltransf_33"/>
    <property type="match status" value="1"/>
</dbReference>
<keyword evidence="2 4" id="KW-0808">Transferase</keyword>
<dbReference type="SUPFAM" id="SSF53335">
    <property type="entry name" value="S-adenosyl-L-methionine-dependent methyltransferases"/>
    <property type="match status" value="1"/>
</dbReference>
<evidence type="ECO:0000313" key="5">
    <source>
        <dbReference type="Proteomes" id="UP000242188"/>
    </source>
</evidence>
<evidence type="ECO:0000256" key="2">
    <source>
        <dbReference type="ARBA" id="ARBA00022679"/>
    </source>
</evidence>
<keyword evidence="5" id="KW-1185">Reference proteome</keyword>
<dbReference type="PIRSF" id="PIRSF018005">
    <property type="entry name" value="UCP018005"/>
    <property type="match status" value="1"/>
</dbReference>
<dbReference type="OrthoDB" id="4190at2759"/>